<dbReference type="InterPro" id="IPR035639">
    <property type="entry name" value="CPSF2_MBL"/>
</dbReference>
<gene>
    <name evidence="3" type="ORF">CEUSTIGMA_g7098.t1</name>
</gene>
<dbReference type="PANTHER" id="PTHR45922:SF1">
    <property type="entry name" value="CLEAVAGE AND POLYADENYLATION SPECIFICITY FACTOR SUBUNIT 2"/>
    <property type="match status" value="1"/>
</dbReference>
<protein>
    <recommendedName>
        <fullName evidence="1">Cleavage and polyadenylation specificity factor subunit 2</fullName>
    </recommendedName>
    <alternativeName>
        <fullName evidence="1">Cleavage and polyadenylation specificity factor 100 kDa subunit</fullName>
    </alternativeName>
</protein>
<dbReference type="PANTHER" id="PTHR45922">
    <property type="entry name" value="CLEAVAGE AND POLYADENYLATION SPECIFICITY FACTOR SUBUNIT 2"/>
    <property type="match status" value="1"/>
</dbReference>
<dbReference type="InterPro" id="IPR036866">
    <property type="entry name" value="RibonucZ/Hydroxyglut_hydro"/>
</dbReference>
<comment type="caution">
    <text evidence="3">The sequence shown here is derived from an EMBL/GenBank/DDBJ whole genome shotgun (WGS) entry which is preliminary data.</text>
</comment>
<dbReference type="Gene3D" id="3.40.50.10890">
    <property type="match status" value="1"/>
</dbReference>
<keyword evidence="1" id="KW-0539">Nucleus</keyword>
<dbReference type="GO" id="GO:0005847">
    <property type="term" value="C:mRNA cleavage and polyadenylation specificity factor complex"/>
    <property type="evidence" value="ECO:0007669"/>
    <property type="project" value="InterPro"/>
</dbReference>
<dbReference type="EMBL" id="BEGY01000044">
    <property type="protein sequence ID" value="GAX79657.1"/>
    <property type="molecule type" value="Genomic_DNA"/>
</dbReference>
<dbReference type="InterPro" id="IPR022712">
    <property type="entry name" value="Beta_Casp"/>
</dbReference>
<keyword evidence="1" id="KW-0507">mRNA processing</keyword>
<evidence type="ECO:0000256" key="1">
    <source>
        <dbReference type="RuleBase" id="RU365006"/>
    </source>
</evidence>
<dbReference type="GO" id="GO:0006398">
    <property type="term" value="P:mRNA 3'-end processing by stem-loop binding and cleavage"/>
    <property type="evidence" value="ECO:0007669"/>
    <property type="project" value="InterPro"/>
</dbReference>
<feature type="domain" description="Beta-Casp" evidence="2">
    <location>
        <begin position="244"/>
        <end position="367"/>
    </location>
</feature>
<keyword evidence="4" id="KW-1185">Reference proteome</keyword>
<dbReference type="AlphaFoldDB" id="A0A250X9C2"/>
<dbReference type="InterPro" id="IPR001279">
    <property type="entry name" value="Metallo-B-lactamas"/>
</dbReference>
<dbReference type="CDD" id="cd16293">
    <property type="entry name" value="CPSF2-like_MBL-fold"/>
    <property type="match status" value="1"/>
</dbReference>
<keyword evidence="1" id="KW-0694">RNA-binding</keyword>
<evidence type="ECO:0000313" key="4">
    <source>
        <dbReference type="Proteomes" id="UP000232323"/>
    </source>
</evidence>
<sequence>MRSLAFSLLRGGQSRSHLVQYEDFAILLDCGWTDAFKVDELEPIIKVLDRVDAVILSHPDLHHLGALIYLIAKCGLKAPVYSTLPVRRMGELFMTEALLAKQAESDFDLFGMEEVRQTFLEHPWFQLRYSQLLHITEGRLSGLQLTPYNAGRMVGGAIWKLVLPDGSDLIYALDWCHKRERHLNMALLSHVVTNRPALVIAGVAGCLSPTVNLTKRDTELLDVILTTLRGDGSVLIPVDAAGRVLELVLLLEEFWSREKMAYPVVLLSRTCKTMLERAQQQLEYMSNHIGDTFGTKRSNPFNLSFVKPMCGPEELGHLPAGPKVVLAGSPNLDTGFSRNLFLQWASDEKNTICFVERPEEGSLSDQILKHVPGPEPLVLRVERVDRVPLQGQELDEYMIQRGQAVEVVVEEEMLEEDESADEALETVEHSIGMEGASGETRSERDADVEGRKQEAEMGEAMMMEGIISWQVDTTTGTLPAVCEDVEMRQSMRERFEGLLALRRSSSLLSLSCHVDEDGLAVTTERRVLTEGFDVPQGSSHAMYPDEDEPMLEVWDAYGMVSSGIHMEANSSLLQSYEPALNRDPNSSVPGISPQHALRDAVDMEEEEVEPEVPTKLLTETIVMVLTAAVRFFDYSARVDARTLNTVLVDIAPRTLMLVGGTDIEVQELSRQCSKGLSDLRTVVLCPAPGSTAVQVPLPRAVTMYLSDALDEEVAVRPIMQRYAVAQLEAVIAAPDPHHPSFLQLQPSGEPPSGEDVFIADSIAGVQLSLVKEALATAGLQSVFQGRKLVCGHVSIFHNANDKAHLILEGALCEEFDKIKEVIYAQYSVC</sequence>
<evidence type="ECO:0000259" key="2">
    <source>
        <dbReference type="SMART" id="SM01027"/>
    </source>
</evidence>
<dbReference type="Pfam" id="PF16661">
    <property type="entry name" value="Lactamase_B_6"/>
    <property type="match status" value="1"/>
</dbReference>
<accession>A0A250X9C2</accession>
<dbReference type="GO" id="GO:0003723">
    <property type="term" value="F:RNA binding"/>
    <property type="evidence" value="ECO:0007669"/>
    <property type="project" value="UniProtKB-KW"/>
</dbReference>
<name>A0A250X9C2_9CHLO</name>
<dbReference type="Gene3D" id="3.60.15.10">
    <property type="entry name" value="Ribonuclease Z/Hydroxyacylglutathione hydrolase-like"/>
    <property type="match status" value="1"/>
</dbReference>
<comment type="similarity">
    <text evidence="1">Belongs to the metallo-beta-lactamase superfamily. RNA-metabolizing metallo-beta-lactamase-like family. CPSF2/YSH1 subfamily.</text>
</comment>
<evidence type="ECO:0000313" key="3">
    <source>
        <dbReference type="EMBL" id="GAX79657.1"/>
    </source>
</evidence>
<dbReference type="Proteomes" id="UP000232323">
    <property type="component" value="Unassembled WGS sequence"/>
</dbReference>
<comment type="subcellular location">
    <subcellularLocation>
        <location evidence="1">Nucleus</location>
    </subcellularLocation>
</comment>
<organism evidence="3 4">
    <name type="scientific">Chlamydomonas eustigma</name>
    <dbReference type="NCBI Taxonomy" id="1157962"/>
    <lineage>
        <taxon>Eukaryota</taxon>
        <taxon>Viridiplantae</taxon>
        <taxon>Chlorophyta</taxon>
        <taxon>core chlorophytes</taxon>
        <taxon>Chlorophyceae</taxon>
        <taxon>CS clade</taxon>
        <taxon>Chlamydomonadales</taxon>
        <taxon>Chlamydomonadaceae</taxon>
        <taxon>Chlamydomonas</taxon>
    </lineage>
</organism>
<dbReference type="Pfam" id="PF10996">
    <property type="entry name" value="Beta-Casp"/>
    <property type="match status" value="1"/>
</dbReference>
<dbReference type="SUPFAM" id="SSF56281">
    <property type="entry name" value="Metallo-hydrolase/oxidoreductase"/>
    <property type="match status" value="1"/>
</dbReference>
<reference evidence="3 4" key="1">
    <citation type="submission" date="2017-08" db="EMBL/GenBank/DDBJ databases">
        <title>Acidophilic green algal genome provides insights into adaptation to an acidic environment.</title>
        <authorList>
            <person name="Hirooka S."/>
            <person name="Hirose Y."/>
            <person name="Kanesaki Y."/>
            <person name="Higuchi S."/>
            <person name="Fujiwara T."/>
            <person name="Onuma R."/>
            <person name="Era A."/>
            <person name="Ohbayashi R."/>
            <person name="Uzuka A."/>
            <person name="Nozaki H."/>
            <person name="Yoshikawa H."/>
            <person name="Miyagishima S.Y."/>
        </authorList>
    </citation>
    <scope>NUCLEOTIDE SEQUENCE [LARGE SCALE GENOMIC DNA]</scope>
    <source>
        <strain evidence="3 4">NIES-2499</strain>
    </source>
</reference>
<dbReference type="OrthoDB" id="64353at2759"/>
<dbReference type="InterPro" id="IPR027075">
    <property type="entry name" value="CPSF2"/>
</dbReference>
<dbReference type="STRING" id="1157962.A0A250X9C2"/>
<proteinExistence type="inferred from homology"/>
<dbReference type="SMART" id="SM01027">
    <property type="entry name" value="Beta-Casp"/>
    <property type="match status" value="1"/>
</dbReference>